<keyword evidence="1" id="KW-0812">Transmembrane</keyword>
<dbReference type="RefSeq" id="WP_201018268.1">
    <property type="nucleotide sequence ID" value="NZ_JAUQOO010000007.1"/>
</dbReference>
<feature type="transmembrane region" description="Helical" evidence="1">
    <location>
        <begin position="44"/>
        <end position="63"/>
    </location>
</feature>
<reference evidence="2 3" key="1">
    <citation type="submission" date="2023-07" db="EMBL/GenBank/DDBJ databases">
        <title>Identification of four novel Pseudomonas species associated with bacterial leaf spot of cucurbits.</title>
        <authorList>
            <person name="Fullem K.R."/>
        </authorList>
    </citation>
    <scope>NUCLEOTIDE SEQUENCE [LARGE SCALE GENOMIC DNA]</scope>
    <source>
        <strain evidence="2 3">KFB 138</strain>
    </source>
</reference>
<name>A0ABT9CPF3_9PSED</name>
<dbReference type="EMBL" id="JAUQOO010000007">
    <property type="protein sequence ID" value="MDO7927375.1"/>
    <property type="molecule type" value="Genomic_DNA"/>
</dbReference>
<keyword evidence="1" id="KW-0472">Membrane</keyword>
<dbReference type="Proteomes" id="UP001223016">
    <property type="component" value="Unassembled WGS sequence"/>
</dbReference>
<comment type="caution">
    <text evidence="2">The sequence shown here is derived from an EMBL/GenBank/DDBJ whole genome shotgun (WGS) entry which is preliminary data.</text>
</comment>
<organism evidence="2 3">
    <name type="scientific">Pseudomonas serbiensis</name>
    <dbReference type="NCBI Taxonomy" id="3064350"/>
    <lineage>
        <taxon>Bacteria</taxon>
        <taxon>Pseudomonadati</taxon>
        <taxon>Pseudomonadota</taxon>
        <taxon>Gammaproteobacteria</taxon>
        <taxon>Pseudomonadales</taxon>
        <taxon>Pseudomonadaceae</taxon>
        <taxon>Pseudomonas</taxon>
    </lineage>
</organism>
<keyword evidence="3" id="KW-1185">Reference proteome</keyword>
<protein>
    <submittedName>
        <fullName evidence="2">Uncharacterized protein</fullName>
    </submittedName>
</protein>
<proteinExistence type="predicted"/>
<gene>
    <name evidence="2" type="ORF">Q6A51_11330</name>
</gene>
<accession>A0ABT9CPF3</accession>
<evidence type="ECO:0000256" key="1">
    <source>
        <dbReference type="SAM" id="Phobius"/>
    </source>
</evidence>
<sequence length="64" mass="7369">MMFAYRFYDESLEARARVLTGINLWRFSGKIEKTLQVFEINGWSVFRVLLSGILLCAFVAATAF</sequence>
<evidence type="ECO:0000313" key="2">
    <source>
        <dbReference type="EMBL" id="MDO7927375.1"/>
    </source>
</evidence>
<keyword evidence="1" id="KW-1133">Transmembrane helix</keyword>
<evidence type="ECO:0000313" key="3">
    <source>
        <dbReference type="Proteomes" id="UP001223016"/>
    </source>
</evidence>